<dbReference type="AlphaFoldDB" id="A0A1M5CRR9"/>
<proteinExistence type="predicted"/>
<reference evidence="2" key="1">
    <citation type="submission" date="2016-11" db="EMBL/GenBank/DDBJ databases">
        <authorList>
            <person name="Varghese N."/>
            <person name="Submissions S."/>
        </authorList>
    </citation>
    <scope>NUCLEOTIDE SEQUENCE [LARGE SCALE GENOMIC DNA]</scope>
    <source>
        <strain evidence="2">DSM 11792</strain>
    </source>
</reference>
<keyword evidence="2" id="KW-1185">Reference proteome</keyword>
<name>A0A1M5CRR9_9FIRM</name>
<sequence>MTALENFLLMLEAAGGKMAGKTLIQKRAYFLNEFLKLGLRFKPHYYGPYSPDLDDAIGRAKVLGFVQESAVDFGPNISTGFEVRRFDYILTPDGKVVVAALKKQYRSEWEQLAETLSKIYKADKNDYVALSLAAKAFYVLSTLNTPLSVPDIVREARRIGWRVSERDVERAAELLMKLGLVNGESAGVATVIN</sequence>
<evidence type="ECO:0000313" key="2">
    <source>
        <dbReference type="Proteomes" id="UP000184196"/>
    </source>
</evidence>
<evidence type="ECO:0008006" key="3">
    <source>
        <dbReference type="Google" id="ProtNLM"/>
    </source>
</evidence>
<gene>
    <name evidence="1" type="ORF">SAMN02745218_02617</name>
</gene>
<dbReference type="Proteomes" id="UP000184196">
    <property type="component" value="Unassembled WGS sequence"/>
</dbReference>
<dbReference type="OrthoDB" id="5507947at2"/>
<evidence type="ECO:0000313" key="1">
    <source>
        <dbReference type="EMBL" id="SHF57461.1"/>
    </source>
</evidence>
<protein>
    <recommendedName>
        <fullName evidence="3">Antitoxin SocA-like Panacea domain-containing protein</fullName>
    </recommendedName>
</protein>
<dbReference type="RefSeq" id="WP_073167024.1">
    <property type="nucleotide sequence ID" value="NZ_FQUW01000040.1"/>
</dbReference>
<dbReference type="EMBL" id="FQUW01000040">
    <property type="protein sequence ID" value="SHF57461.1"/>
    <property type="molecule type" value="Genomic_DNA"/>
</dbReference>
<accession>A0A1M5CRR9</accession>
<organism evidence="1 2">
    <name type="scientific">Desulfofundulus australicus DSM 11792</name>
    <dbReference type="NCBI Taxonomy" id="1121425"/>
    <lineage>
        <taxon>Bacteria</taxon>
        <taxon>Bacillati</taxon>
        <taxon>Bacillota</taxon>
        <taxon>Clostridia</taxon>
        <taxon>Eubacteriales</taxon>
        <taxon>Peptococcaceae</taxon>
        <taxon>Desulfofundulus</taxon>
    </lineage>
</organism>